<comment type="similarity">
    <text evidence="10">Belongs to the class I-like SAM-binding methyltransferase superfamily. C5-methyltransferase family.</text>
</comment>
<evidence type="ECO:0000256" key="3">
    <source>
        <dbReference type="ARBA" id="ARBA00022603"/>
    </source>
</evidence>
<reference evidence="13" key="1">
    <citation type="thesis" date="2020" institute="ProQuest LLC" country="789 East Eisenhower Parkway, Ann Arbor, MI, USA">
        <title>Comparative Genomics and Chromosome Evolution.</title>
        <authorList>
            <person name="Mudd A.B."/>
        </authorList>
    </citation>
    <scope>NUCLEOTIDE SEQUENCE</scope>
    <source>
        <strain evidence="13">1538</strain>
        <tissue evidence="13">Blood</tissue>
    </source>
</reference>
<feature type="active site" evidence="10">
    <location>
        <position position="260"/>
    </location>
</feature>
<keyword evidence="5 10" id="KW-0949">S-adenosyl-L-methionine</keyword>
<comment type="subcellular location">
    <subcellularLocation>
        <location evidence="1">Nucleus</location>
    </subcellularLocation>
</comment>
<keyword evidence="6" id="KW-0479">Metal-binding</keyword>
<evidence type="ECO:0000256" key="5">
    <source>
        <dbReference type="ARBA" id="ARBA00022691"/>
    </source>
</evidence>
<keyword evidence="3 10" id="KW-0489">Methyltransferase</keyword>
<accession>A0AAV3ANQ0</accession>
<proteinExistence type="inferred from homology"/>
<evidence type="ECO:0000256" key="4">
    <source>
        <dbReference type="ARBA" id="ARBA00022679"/>
    </source>
</evidence>
<keyword evidence="11" id="KW-0472">Membrane</keyword>
<dbReference type="InterPro" id="IPR050390">
    <property type="entry name" value="C5-Methyltransferase"/>
</dbReference>
<evidence type="ECO:0000256" key="8">
    <source>
        <dbReference type="ARBA" id="ARBA00022833"/>
    </source>
</evidence>
<evidence type="ECO:0000259" key="12">
    <source>
        <dbReference type="PROSITE" id="PS51533"/>
    </source>
</evidence>
<evidence type="ECO:0000256" key="6">
    <source>
        <dbReference type="ARBA" id="ARBA00022723"/>
    </source>
</evidence>
<dbReference type="SUPFAM" id="SSF53335">
    <property type="entry name" value="S-adenosyl-L-methionine-dependent methyltransferases"/>
    <property type="match status" value="1"/>
</dbReference>
<name>A0AAV3ANQ0_PYXAD</name>
<keyword evidence="11" id="KW-1133">Transmembrane helix</keyword>
<dbReference type="GO" id="GO:0003886">
    <property type="term" value="F:DNA (cytosine-5-)-methyltransferase activity"/>
    <property type="evidence" value="ECO:0007669"/>
    <property type="project" value="UniProtKB-EC"/>
</dbReference>
<dbReference type="Gene3D" id="3.40.50.150">
    <property type="entry name" value="Vaccinia Virus protein VP39"/>
    <property type="match status" value="2"/>
</dbReference>
<dbReference type="PANTHER" id="PTHR23068">
    <property type="entry name" value="DNA CYTOSINE-5- -METHYLTRANSFERASE 3-RELATED"/>
    <property type="match status" value="1"/>
</dbReference>
<dbReference type="GO" id="GO:0008270">
    <property type="term" value="F:zinc ion binding"/>
    <property type="evidence" value="ECO:0007669"/>
    <property type="project" value="UniProtKB-KW"/>
</dbReference>
<protein>
    <recommendedName>
        <fullName evidence="2">DNA (cytosine-5-)-methyltransferase</fullName>
        <ecNumber evidence="2">2.1.1.37</ecNumber>
    </recommendedName>
</protein>
<keyword evidence="11" id="KW-0812">Transmembrane</keyword>
<keyword evidence="4 10" id="KW-0808">Transferase</keyword>
<dbReference type="InterPro" id="IPR029063">
    <property type="entry name" value="SAM-dependent_MTases_sf"/>
</dbReference>
<keyword evidence="8" id="KW-0862">Zinc</keyword>
<feature type="transmembrane region" description="Helical" evidence="11">
    <location>
        <begin position="6"/>
        <end position="25"/>
    </location>
</feature>
<comment type="caution">
    <text evidence="13">The sequence shown here is derived from an EMBL/GenBank/DDBJ whole genome shotgun (WGS) entry which is preliminary data.</text>
</comment>
<dbReference type="InterPro" id="IPR001525">
    <property type="entry name" value="C5_MeTfrase"/>
</dbReference>
<dbReference type="PANTHER" id="PTHR23068:SF10">
    <property type="entry name" value="DNA (CYTOSINE-5)-METHYLTRANSFERASE 3A"/>
    <property type="match status" value="1"/>
</dbReference>
<evidence type="ECO:0000313" key="14">
    <source>
        <dbReference type="Proteomes" id="UP001181693"/>
    </source>
</evidence>
<feature type="domain" description="PHD-type" evidence="12">
    <location>
        <begin position="32"/>
        <end position="164"/>
    </location>
</feature>
<dbReference type="InterPro" id="IPR049554">
    <property type="entry name" value="DNMT3_ADD_PHD"/>
</dbReference>
<dbReference type="PROSITE" id="PS51533">
    <property type="entry name" value="ADD"/>
    <property type="match status" value="1"/>
</dbReference>
<keyword evidence="7" id="KW-0863">Zinc-finger</keyword>
<dbReference type="Proteomes" id="UP001181693">
    <property type="component" value="Unassembled WGS sequence"/>
</dbReference>
<dbReference type="AlphaFoldDB" id="A0AAV3ANQ0"/>
<dbReference type="EC" id="2.1.1.37" evidence="2"/>
<evidence type="ECO:0000256" key="7">
    <source>
        <dbReference type="ARBA" id="ARBA00022771"/>
    </source>
</evidence>
<dbReference type="Pfam" id="PF00145">
    <property type="entry name" value="DNA_methylase"/>
    <property type="match status" value="1"/>
</dbReference>
<dbReference type="InterPro" id="IPR025766">
    <property type="entry name" value="ADD"/>
</dbReference>
<dbReference type="GO" id="GO:0032259">
    <property type="term" value="P:methylation"/>
    <property type="evidence" value="ECO:0007669"/>
    <property type="project" value="UniProtKB-KW"/>
</dbReference>
<evidence type="ECO:0000256" key="2">
    <source>
        <dbReference type="ARBA" id="ARBA00011975"/>
    </source>
</evidence>
<sequence length="462" mass="52717">MTCLPIQSWCVFIIIYLCTVCIWLVEYCGCVISCYLPLSFLEFCIACGTVDIGWDHPLFTGGFCHRCVEWFLSWGYQMDDNGHQCYCSICCAGEEILLCSNRSCWRCFCVECVDLFEGQGSAQAAKEANPWKCYMCREMSESGLLNRRQDWPSHLQILLTNRNDPKYDPPALYPPIPVEDRKGIRVLSLFDGMATGLLVLKSLGIEVERYIASEVSEDAILVGTVRHPGEITYVGDIQEITGKQIEAWGPFDLVLGASPCNDLSVVNASRKGLYAGSGQLFFDFPRLLHKVKPKPGEDRAFFWLFENVVSMDKQFSRAITQHLETKPIKIDASVVSAAHRPRYYWGNLPGMDRRLVSTERDKLELQDCLEPGREANLQKIGTITTNPYSMRQGKEHKYPVTMSQKEDVLWFTELERVFGFPPHYTDIAMMSRSSRMKLLGRSWSVPVIRHFFAPLKEYFTSI</sequence>
<organism evidence="13 14">
    <name type="scientific">Pyxicephalus adspersus</name>
    <name type="common">African bullfrog</name>
    <dbReference type="NCBI Taxonomy" id="30357"/>
    <lineage>
        <taxon>Eukaryota</taxon>
        <taxon>Metazoa</taxon>
        <taxon>Chordata</taxon>
        <taxon>Craniata</taxon>
        <taxon>Vertebrata</taxon>
        <taxon>Euteleostomi</taxon>
        <taxon>Amphibia</taxon>
        <taxon>Batrachia</taxon>
        <taxon>Anura</taxon>
        <taxon>Neobatrachia</taxon>
        <taxon>Ranoidea</taxon>
        <taxon>Pyxicephalidae</taxon>
        <taxon>Pyxicephalinae</taxon>
        <taxon>Pyxicephalus</taxon>
    </lineage>
</organism>
<dbReference type="Pfam" id="PF21255">
    <property type="entry name" value="DNMT3_ADD_GATA1-like"/>
    <property type="match status" value="1"/>
</dbReference>
<evidence type="ECO:0000256" key="10">
    <source>
        <dbReference type="PROSITE-ProRule" id="PRU01016"/>
    </source>
</evidence>
<keyword evidence="14" id="KW-1185">Reference proteome</keyword>
<evidence type="ECO:0000256" key="9">
    <source>
        <dbReference type="ARBA" id="ARBA00023242"/>
    </source>
</evidence>
<evidence type="ECO:0000256" key="1">
    <source>
        <dbReference type="ARBA" id="ARBA00004123"/>
    </source>
</evidence>
<dbReference type="InterPro" id="IPR040552">
    <property type="entry name" value="DNMT3_ADD_GATA1-like"/>
</dbReference>
<dbReference type="GO" id="GO:0005634">
    <property type="term" value="C:nucleus"/>
    <property type="evidence" value="ECO:0007669"/>
    <property type="project" value="UniProtKB-SubCell"/>
</dbReference>
<dbReference type="EMBL" id="DYDO01000004">
    <property type="protein sequence ID" value="DBA25622.1"/>
    <property type="molecule type" value="Genomic_DNA"/>
</dbReference>
<evidence type="ECO:0000313" key="13">
    <source>
        <dbReference type="EMBL" id="DBA25622.1"/>
    </source>
</evidence>
<dbReference type="PROSITE" id="PS51679">
    <property type="entry name" value="SAM_MT_C5"/>
    <property type="match status" value="1"/>
</dbReference>
<dbReference type="Pfam" id="PF17980">
    <property type="entry name" value="ADD_DNMT3"/>
    <property type="match status" value="1"/>
</dbReference>
<keyword evidence="9" id="KW-0539">Nucleus</keyword>
<gene>
    <name evidence="13" type="ORF">GDO54_009990</name>
</gene>
<evidence type="ECO:0000256" key="11">
    <source>
        <dbReference type="SAM" id="Phobius"/>
    </source>
</evidence>